<gene>
    <name evidence="10" type="primary">gyrB_1</name>
    <name evidence="10" type="ORF">NCTC10135_00888</name>
</gene>
<dbReference type="EC" id="5.6.2.2" evidence="3"/>
<keyword evidence="6" id="KW-0799">Topoisomerase</keyword>
<evidence type="ECO:0000256" key="2">
    <source>
        <dbReference type="ARBA" id="ARBA00010708"/>
    </source>
</evidence>
<dbReference type="PRINTS" id="PR00418">
    <property type="entry name" value="TPI2FAMILY"/>
</dbReference>
<dbReference type="Gene3D" id="3.40.50.670">
    <property type="match status" value="1"/>
</dbReference>
<evidence type="ECO:0000256" key="1">
    <source>
        <dbReference type="ARBA" id="ARBA00000185"/>
    </source>
</evidence>
<name>A0A3B0PAM3_9BACT</name>
<evidence type="ECO:0000256" key="8">
    <source>
        <dbReference type="ARBA" id="ARBA00023235"/>
    </source>
</evidence>
<reference evidence="11" key="1">
    <citation type="submission" date="2018-06" db="EMBL/GenBank/DDBJ databases">
        <authorList>
            <consortium name="Pathogen Informatics"/>
        </authorList>
    </citation>
    <scope>NUCLEOTIDE SEQUENCE [LARGE SCALE GENOMIC DNA]</scope>
    <source>
        <strain evidence="11">NCTC10135</strain>
    </source>
</reference>
<evidence type="ECO:0000259" key="9">
    <source>
        <dbReference type="Pfam" id="PF00986"/>
    </source>
</evidence>
<dbReference type="EMBL" id="LS991949">
    <property type="protein sequence ID" value="SYV90364.1"/>
    <property type="molecule type" value="Genomic_DNA"/>
</dbReference>
<keyword evidence="8 10" id="KW-0413">Isomerase</keyword>
<dbReference type="GO" id="GO:0005524">
    <property type="term" value="F:ATP binding"/>
    <property type="evidence" value="ECO:0007669"/>
    <property type="project" value="UniProtKB-KW"/>
</dbReference>
<dbReference type="Pfam" id="PF00986">
    <property type="entry name" value="DNA_gyraseB_C"/>
    <property type="match status" value="1"/>
</dbReference>
<comment type="catalytic activity">
    <reaction evidence="1">
        <text>ATP-dependent breakage, passage and rejoining of double-stranded DNA.</text>
        <dbReference type="EC" id="5.6.2.2"/>
    </reaction>
</comment>
<sequence>MKKLIEEGMIYIALPPLYKITIKSSNNKSFYAWDEDELREITSQYTNYEIQRYKGLGEMNADQLW</sequence>
<evidence type="ECO:0000256" key="7">
    <source>
        <dbReference type="ARBA" id="ARBA00023125"/>
    </source>
</evidence>
<feature type="domain" description="DNA gyrase B subunit C-terminal" evidence="9">
    <location>
        <begin position="47"/>
        <end position="65"/>
    </location>
</feature>
<keyword evidence="5" id="KW-0067">ATP-binding</keyword>
<accession>A0A3B0PAM3</accession>
<dbReference type="PANTHER" id="PTHR45866:SF1">
    <property type="entry name" value="DNA GYRASE SUBUNIT B, MITOCHONDRIAL"/>
    <property type="match status" value="1"/>
</dbReference>
<protein>
    <recommendedName>
        <fullName evidence="3">DNA topoisomerase (ATP-hydrolyzing)</fullName>
        <ecNumber evidence="3">5.6.2.2</ecNumber>
    </recommendedName>
</protein>
<keyword evidence="4" id="KW-0547">Nucleotide-binding</keyword>
<dbReference type="GO" id="GO:0034335">
    <property type="term" value="F:DNA negative supercoiling activity"/>
    <property type="evidence" value="ECO:0007669"/>
    <property type="project" value="UniProtKB-ARBA"/>
</dbReference>
<dbReference type="InterPro" id="IPR013760">
    <property type="entry name" value="Topo_IIA-like_dom_sf"/>
</dbReference>
<evidence type="ECO:0000256" key="5">
    <source>
        <dbReference type="ARBA" id="ARBA00022840"/>
    </source>
</evidence>
<dbReference type="GO" id="GO:0003677">
    <property type="term" value="F:DNA binding"/>
    <property type="evidence" value="ECO:0007669"/>
    <property type="project" value="UniProtKB-KW"/>
</dbReference>
<dbReference type="PANTHER" id="PTHR45866">
    <property type="entry name" value="DNA GYRASE/TOPOISOMERASE SUBUNIT B"/>
    <property type="match status" value="1"/>
</dbReference>
<keyword evidence="7" id="KW-0238">DNA-binding</keyword>
<dbReference type="KEGG" id="mala:NCTC10135_00888"/>
<dbReference type="Proteomes" id="UP000259864">
    <property type="component" value="Chromosome 1"/>
</dbReference>
<evidence type="ECO:0000313" key="10">
    <source>
        <dbReference type="EMBL" id="SYV90364.1"/>
    </source>
</evidence>
<organism evidence="10 11">
    <name type="scientific">Metamycoplasma alkalescens</name>
    <dbReference type="NCBI Taxonomy" id="45363"/>
    <lineage>
        <taxon>Bacteria</taxon>
        <taxon>Bacillati</taxon>
        <taxon>Mycoplasmatota</taxon>
        <taxon>Mycoplasmoidales</taxon>
        <taxon>Metamycoplasmataceae</taxon>
        <taxon>Metamycoplasma</taxon>
    </lineage>
</organism>
<comment type="similarity">
    <text evidence="2">Belongs to the type II topoisomerase GyrB family.</text>
</comment>
<dbReference type="InterPro" id="IPR013759">
    <property type="entry name" value="Topo_IIA_B_C"/>
</dbReference>
<dbReference type="InterPro" id="IPR002288">
    <property type="entry name" value="DNA_gyrase_B_C"/>
</dbReference>
<evidence type="ECO:0000256" key="6">
    <source>
        <dbReference type="ARBA" id="ARBA00023029"/>
    </source>
</evidence>
<feature type="non-terminal residue" evidence="10">
    <location>
        <position position="65"/>
    </location>
</feature>
<evidence type="ECO:0000256" key="3">
    <source>
        <dbReference type="ARBA" id="ARBA00012895"/>
    </source>
</evidence>
<evidence type="ECO:0000313" key="11">
    <source>
        <dbReference type="Proteomes" id="UP000259864"/>
    </source>
</evidence>
<dbReference type="GO" id="GO:0006265">
    <property type="term" value="P:DNA topological change"/>
    <property type="evidence" value="ECO:0007669"/>
    <property type="project" value="InterPro"/>
</dbReference>
<evidence type="ECO:0000256" key="4">
    <source>
        <dbReference type="ARBA" id="ARBA00022741"/>
    </source>
</evidence>
<dbReference type="SUPFAM" id="SSF56719">
    <property type="entry name" value="Type II DNA topoisomerase"/>
    <property type="match status" value="1"/>
</dbReference>
<dbReference type="AlphaFoldDB" id="A0A3B0PAM3"/>
<proteinExistence type="inferred from homology"/>